<name>A0A6G4XUC0_9ACTN</name>
<dbReference type="EMBL" id="JAAKZW010000215">
    <property type="protein sequence ID" value="NGO80407.1"/>
    <property type="molecule type" value="Genomic_DNA"/>
</dbReference>
<dbReference type="AlphaFoldDB" id="A0A6G4XUC0"/>
<keyword evidence="2" id="KW-1185">Reference proteome</keyword>
<gene>
    <name evidence="1" type="ORF">G6045_32830</name>
</gene>
<evidence type="ECO:0000313" key="2">
    <source>
        <dbReference type="Proteomes" id="UP000481109"/>
    </source>
</evidence>
<organism evidence="1 2">
    <name type="scientific">Streptomyces mesophilus</name>
    <dbReference type="NCBI Taxonomy" id="1775132"/>
    <lineage>
        <taxon>Bacteria</taxon>
        <taxon>Bacillati</taxon>
        <taxon>Actinomycetota</taxon>
        <taxon>Actinomycetes</taxon>
        <taxon>Kitasatosporales</taxon>
        <taxon>Streptomycetaceae</taxon>
        <taxon>Streptomyces</taxon>
    </lineage>
</organism>
<evidence type="ECO:0000313" key="1">
    <source>
        <dbReference type="EMBL" id="NGO80407.1"/>
    </source>
</evidence>
<dbReference type="Proteomes" id="UP000481109">
    <property type="component" value="Unassembled WGS sequence"/>
</dbReference>
<reference evidence="1 2" key="1">
    <citation type="submission" date="2020-02" db="EMBL/GenBank/DDBJ databases">
        <title>Whole-genome analyses of novel actinobacteria.</title>
        <authorList>
            <person name="Sahin N."/>
            <person name="Tokatli A."/>
        </authorList>
    </citation>
    <scope>NUCLEOTIDE SEQUENCE [LARGE SCALE GENOMIC DNA]</scope>
    <source>
        <strain evidence="1 2">YC504</strain>
    </source>
</reference>
<sequence>MPGIDMTLLEAISVPGARGATIVDWTCGFALDSAGEAWPAGIDATAGDTAELARIVRESAVFGAGHDGGDAPQVEDVIVTTGSAYHLIRFVADALEGGLFVHLWLDREAGNLALARRRLQALAEELAQPYTATEAP</sequence>
<protein>
    <recommendedName>
        <fullName evidence="3">Roadblock/LC7 domain-containing protein</fullName>
    </recommendedName>
</protein>
<dbReference type="RefSeq" id="WP_165335827.1">
    <property type="nucleotide sequence ID" value="NZ_JAAKZW010000215.1"/>
</dbReference>
<accession>A0A6G4XUC0</accession>
<evidence type="ECO:0008006" key="3">
    <source>
        <dbReference type="Google" id="ProtNLM"/>
    </source>
</evidence>
<comment type="caution">
    <text evidence="1">The sequence shown here is derived from an EMBL/GenBank/DDBJ whole genome shotgun (WGS) entry which is preliminary data.</text>
</comment>
<proteinExistence type="predicted"/>